<name>A0A318SRE4_9RHOB</name>
<reference evidence="2 3" key="1">
    <citation type="submission" date="2018-06" db="EMBL/GenBank/DDBJ databases">
        <title>Genomic Encyclopedia of Type Strains, Phase III (KMG-III): the genomes of soil and plant-associated and newly described type strains.</title>
        <authorList>
            <person name="Whitman W."/>
        </authorList>
    </citation>
    <scope>NUCLEOTIDE SEQUENCE [LARGE SCALE GENOMIC DNA]</scope>
    <source>
        <strain evidence="2 3">CECT 9025</strain>
    </source>
</reference>
<evidence type="ECO:0000313" key="3">
    <source>
        <dbReference type="Proteomes" id="UP000248311"/>
    </source>
</evidence>
<gene>
    <name evidence="2" type="ORF">DFP88_11122</name>
</gene>
<organism evidence="2 3">
    <name type="scientific">Pseudoroseicyclus aestuarii</name>
    <dbReference type="NCBI Taxonomy" id="1795041"/>
    <lineage>
        <taxon>Bacteria</taxon>
        <taxon>Pseudomonadati</taxon>
        <taxon>Pseudomonadota</taxon>
        <taxon>Alphaproteobacteria</taxon>
        <taxon>Rhodobacterales</taxon>
        <taxon>Paracoccaceae</taxon>
        <taxon>Pseudoroseicyclus</taxon>
    </lineage>
</organism>
<dbReference type="OrthoDB" id="7311517at2"/>
<feature type="region of interest" description="Disordered" evidence="1">
    <location>
        <begin position="481"/>
        <end position="517"/>
    </location>
</feature>
<evidence type="ECO:0000313" key="2">
    <source>
        <dbReference type="EMBL" id="PYE80812.1"/>
    </source>
</evidence>
<dbReference type="RefSeq" id="WP_110815704.1">
    <property type="nucleotide sequence ID" value="NZ_QJTE01000011.1"/>
</dbReference>
<dbReference type="AlphaFoldDB" id="A0A318SRE4"/>
<dbReference type="Proteomes" id="UP000248311">
    <property type="component" value="Unassembled WGS sequence"/>
</dbReference>
<dbReference type="EMBL" id="QJTE01000011">
    <property type="protein sequence ID" value="PYE80812.1"/>
    <property type="molecule type" value="Genomic_DNA"/>
</dbReference>
<feature type="compositionally biased region" description="Gly residues" evidence="1">
    <location>
        <begin position="485"/>
        <end position="507"/>
    </location>
</feature>
<evidence type="ECO:0008006" key="4">
    <source>
        <dbReference type="Google" id="ProtNLM"/>
    </source>
</evidence>
<keyword evidence="3" id="KW-1185">Reference proteome</keyword>
<comment type="caution">
    <text evidence="2">The sequence shown here is derived from an EMBL/GenBank/DDBJ whole genome shotgun (WGS) entry which is preliminary data.</text>
</comment>
<proteinExistence type="predicted"/>
<evidence type="ECO:0000256" key="1">
    <source>
        <dbReference type="SAM" id="MobiDB-lite"/>
    </source>
</evidence>
<accession>A0A318SRE4</accession>
<sequence>MADEETQRIAILLQARDRDFHRAMDRNNKLIARFGKQADRDVSRASRAIDSNLSKISNSIGGLAKGAVAGVFAGALAAVTTQLRATVSGIAAIGDEARRAGLDLDRFQELKFVAKQNRIGVDSLVDGMKELQLRADEFITTGTGAGADAFARLGLGAEYLKRRLEDPSELMLEIVDRLEGMDRAARIRIADEVFGGTGGERFVELIDQGDEGLRRTIERAHEVGAVMDQEMIEKAAELDRRFSEIAASLGAMFKTITVEGVSAVADFGDALEERRDEAEEIIDLYQRLRDAADQPLGNGSIENAGSQELIDAAENAYMLNVQYGILADRAELVAEALRGQAGALREAGYGEQATNLHRIAGELVAVSAGLREGGPEAQEMAERLTDVQGEAASAVDALQGIDGVNFFQVGLALQGLVGQLAAVAQQAVSTNAAVAALPSVPVPFDARRVSSYEDRLEPQLAPEPQVPATRPQARQAITLPPIIADGGGGSGGGSRGSGSGGGGGGGSAEKSDYQRELEATRESIAKLEAEAVELVAVAESGREVGDALAYARKRAELLYAAQASGQEITPALRAEIDALAESYSSAGDAADAAADRLDRINENAQRGADAMTDLFGGIIDGSTSARDALGQLLLQLAKVQMQRAATSAAGGGGAAGAIFGSIGSALSGRRATGGAVQAGQPYLINENTPRSEVMVPSQSGAVLNVPQAQAALRGAAGGQGGQSGTVELVLRAADGVTVETVQNTAGAMIRQNNAQRDAAFNGRARRAVQNPHED</sequence>
<protein>
    <recommendedName>
        <fullName evidence="4">Tail length tape measure protein</fullName>
    </recommendedName>
</protein>